<protein>
    <recommendedName>
        <fullName evidence="3">Spo0E like sporulation regulatory protein</fullName>
    </recommendedName>
</protein>
<organism evidence="1 2">
    <name type="scientific">Fictibacillus terranigra</name>
    <dbReference type="NCBI Taxonomy" id="3058424"/>
    <lineage>
        <taxon>Bacteria</taxon>
        <taxon>Bacillati</taxon>
        <taxon>Bacillota</taxon>
        <taxon>Bacilli</taxon>
        <taxon>Bacillales</taxon>
        <taxon>Fictibacillaceae</taxon>
        <taxon>Fictibacillus</taxon>
    </lineage>
</organism>
<reference evidence="1" key="1">
    <citation type="submission" date="2023-06" db="EMBL/GenBank/DDBJ databases">
        <title>Draft Genome Sequences of Representative Paenibacillus Polymyxa, Bacillus cereus, Fictibacillus sp., and Brevibacillus agri Strains Isolated from Amazonian Dark Earth.</title>
        <authorList>
            <person name="Pellegrinetti T.A."/>
            <person name="Cunha I.C.M."/>
            <person name="Chaves M.G."/>
            <person name="Freitas A.S."/>
            <person name="Silva A.V.R."/>
            <person name="Tsai S.M."/>
            <person name="Mendes L.W."/>
        </authorList>
    </citation>
    <scope>NUCLEOTIDE SEQUENCE</scope>
    <source>
        <strain evidence="1">CENA-BCM004</strain>
    </source>
</reference>
<evidence type="ECO:0000313" key="2">
    <source>
        <dbReference type="Proteomes" id="UP001168694"/>
    </source>
</evidence>
<dbReference type="RefSeq" id="WP_290398490.1">
    <property type="nucleotide sequence ID" value="NZ_JAUHLN010000001.1"/>
</dbReference>
<dbReference type="EMBL" id="JAUHLN010000001">
    <property type="protein sequence ID" value="MDN4072370.1"/>
    <property type="molecule type" value="Genomic_DNA"/>
</dbReference>
<proteinExistence type="predicted"/>
<name>A0ABT8E396_9BACL</name>
<dbReference type="Proteomes" id="UP001168694">
    <property type="component" value="Unassembled WGS sequence"/>
</dbReference>
<sequence>MNRQWTEDELYTAELLQELHRKASSLHITDESFLENVRESLPELKQLLIKLEDSLE</sequence>
<keyword evidence="2" id="KW-1185">Reference proteome</keyword>
<comment type="caution">
    <text evidence="1">The sequence shown here is derived from an EMBL/GenBank/DDBJ whole genome shotgun (WGS) entry which is preliminary data.</text>
</comment>
<accession>A0ABT8E396</accession>
<evidence type="ECO:0000313" key="1">
    <source>
        <dbReference type="EMBL" id="MDN4072370.1"/>
    </source>
</evidence>
<evidence type="ECO:0008006" key="3">
    <source>
        <dbReference type="Google" id="ProtNLM"/>
    </source>
</evidence>
<gene>
    <name evidence="1" type="ORF">QYF49_04915</name>
</gene>